<gene>
    <name evidence="1" type="ORF">JBS370_LOCUS25934</name>
</gene>
<evidence type="ECO:0000313" key="1">
    <source>
        <dbReference type="EMBL" id="CAF3994809.1"/>
    </source>
</evidence>
<name>A0A819NAE8_9BILA</name>
<protein>
    <submittedName>
        <fullName evidence="1">Uncharacterized protein</fullName>
    </submittedName>
</protein>
<organism evidence="1 2">
    <name type="scientific">Rotaria sordida</name>
    <dbReference type="NCBI Taxonomy" id="392033"/>
    <lineage>
        <taxon>Eukaryota</taxon>
        <taxon>Metazoa</taxon>
        <taxon>Spiralia</taxon>
        <taxon>Gnathifera</taxon>
        <taxon>Rotifera</taxon>
        <taxon>Eurotatoria</taxon>
        <taxon>Bdelloidea</taxon>
        <taxon>Philodinida</taxon>
        <taxon>Philodinidae</taxon>
        <taxon>Rotaria</taxon>
    </lineage>
</organism>
<comment type="caution">
    <text evidence="1">The sequence shown here is derived from an EMBL/GenBank/DDBJ whole genome shotgun (WGS) entry which is preliminary data.</text>
</comment>
<reference evidence="1" key="1">
    <citation type="submission" date="2021-02" db="EMBL/GenBank/DDBJ databases">
        <authorList>
            <person name="Nowell W R."/>
        </authorList>
    </citation>
    <scope>NUCLEOTIDE SEQUENCE</scope>
</reference>
<dbReference type="Proteomes" id="UP000663836">
    <property type="component" value="Unassembled WGS sequence"/>
</dbReference>
<accession>A0A819NAE8</accession>
<proteinExistence type="predicted"/>
<dbReference type="AlphaFoldDB" id="A0A819NAE8"/>
<sequence>MITNNVLLIDDCKLDRFCINILSKIALNIKSLIVESESTERILLAADYPNLVILKFFNFNNKIASKHFTVKSPFYKSCVLSSFHNLPLTAYSSSSTIYKLSICVNIIFENCIALLDGRIKQLTSFIVKITDENYQLSIVYNMEQASQLVKMFVISK</sequence>
<dbReference type="EMBL" id="CAJOBD010004440">
    <property type="protein sequence ID" value="CAF3994809.1"/>
    <property type="molecule type" value="Genomic_DNA"/>
</dbReference>
<evidence type="ECO:0000313" key="2">
    <source>
        <dbReference type="Proteomes" id="UP000663836"/>
    </source>
</evidence>